<proteinExistence type="predicted"/>
<dbReference type="GO" id="GO:0051782">
    <property type="term" value="P:negative regulation of cell division"/>
    <property type="evidence" value="ECO:0007669"/>
    <property type="project" value="TreeGrafter"/>
</dbReference>
<dbReference type="PANTHER" id="PTHR43384:SF11">
    <property type="entry name" value="SEPTUM SITE DETERMINING PROTEIN"/>
    <property type="match status" value="1"/>
</dbReference>
<dbReference type="PANTHER" id="PTHR43384">
    <property type="entry name" value="SEPTUM SITE-DETERMINING PROTEIN MIND HOMOLOG, CHLOROPLASTIC-RELATED"/>
    <property type="match status" value="1"/>
</dbReference>
<keyword evidence="3" id="KW-1185">Reference proteome</keyword>
<feature type="domain" description="Rv3660c-like CheY-like N-terminal" evidence="1">
    <location>
        <begin position="12"/>
        <end position="120"/>
    </location>
</feature>
<gene>
    <name evidence="2" type="ORF">FL583_17625</name>
</gene>
<dbReference type="Pfam" id="PF26563">
    <property type="entry name" value="Rv3660c_N"/>
    <property type="match status" value="1"/>
</dbReference>
<dbReference type="NCBIfam" id="TIGR03815">
    <property type="entry name" value="CpaE_hom_Actino"/>
    <property type="match status" value="1"/>
</dbReference>
<dbReference type="OrthoDB" id="3252838at2"/>
<dbReference type="GO" id="GO:0016887">
    <property type="term" value="F:ATP hydrolysis activity"/>
    <property type="evidence" value="ECO:0007669"/>
    <property type="project" value="TreeGrafter"/>
</dbReference>
<dbReference type="InterPro" id="IPR022521">
    <property type="entry name" value="Rv3660c"/>
</dbReference>
<reference evidence="2 3" key="1">
    <citation type="submission" date="2019-07" db="EMBL/GenBank/DDBJ databases">
        <title>Cryptosporangium phraense sp. nov., isolated from plant litter.</title>
        <authorList>
            <person name="Suriyachadkun C."/>
        </authorList>
    </citation>
    <scope>NUCLEOTIDE SEQUENCE [LARGE SCALE GENOMIC DNA]</scope>
    <source>
        <strain evidence="2 3">A-T 5661</strain>
    </source>
</reference>
<dbReference type="Proteomes" id="UP000317982">
    <property type="component" value="Unassembled WGS sequence"/>
</dbReference>
<dbReference type="SUPFAM" id="SSF52540">
    <property type="entry name" value="P-loop containing nucleoside triphosphate hydrolases"/>
    <property type="match status" value="1"/>
</dbReference>
<accession>A0A545AR87</accession>
<organism evidence="2 3">
    <name type="scientific">Cryptosporangium phraense</name>
    <dbReference type="NCBI Taxonomy" id="2593070"/>
    <lineage>
        <taxon>Bacteria</taxon>
        <taxon>Bacillati</taxon>
        <taxon>Actinomycetota</taxon>
        <taxon>Actinomycetes</taxon>
        <taxon>Cryptosporangiales</taxon>
        <taxon>Cryptosporangiaceae</taxon>
        <taxon>Cryptosporangium</taxon>
    </lineage>
</organism>
<name>A0A545AR87_9ACTN</name>
<dbReference type="InterPro" id="IPR027417">
    <property type="entry name" value="P-loop_NTPase"/>
</dbReference>
<dbReference type="Gene3D" id="3.40.50.300">
    <property type="entry name" value="P-loop containing nucleotide triphosphate hydrolases"/>
    <property type="match status" value="1"/>
</dbReference>
<dbReference type="InParanoid" id="A0A545AR87"/>
<dbReference type="GO" id="GO:0005524">
    <property type="term" value="F:ATP binding"/>
    <property type="evidence" value="ECO:0007669"/>
    <property type="project" value="TreeGrafter"/>
</dbReference>
<dbReference type="InterPro" id="IPR059050">
    <property type="entry name" value="Rv3660c_N"/>
</dbReference>
<dbReference type="InterPro" id="IPR050625">
    <property type="entry name" value="ParA/MinD_ATPase"/>
</dbReference>
<dbReference type="RefSeq" id="WP_142705755.1">
    <property type="nucleotide sequence ID" value="NZ_VIRS01000011.1"/>
</dbReference>
<evidence type="ECO:0000259" key="1">
    <source>
        <dbReference type="Pfam" id="PF26563"/>
    </source>
</evidence>
<dbReference type="AlphaFoldDB" id="A0A545AR87"/>
<dbReference type="EMBL" id="VIRS01000011">
    <property type="protein sequence ID" value="TQS43844.1"/>
    <property type="molecule type" value="Genomic_DNA"/>
</dbReference>
<comment type="caution">
    <text evidence="2">The sequence shown here is derived from an EMBL/GenBank/DDBJ whole genome shotgun (WGS) entry which is preliminary data.</text>
</comment>
<sequence>MPSPEARPLVCVRDPELADHLLRLAAAAGTDVEVPVDPAAARPLWTGSGLVVVGVDVADEYAAARLPYRIGVVLVADERVLGPDDPVVWRLAADLGAEHVAFLPTAEAWLIDRYTDAVSDRSVDGRVVAVIGGRGGAGASVLATALAVTAASDGARTMLVDADPLGGGLDLLLGRERVAGLRWPDLAATSGRVSPPSLHEALPKVGELRVLSWDRGDVLTIPPEAAGAALEAGKRGSDLLVVDLPRRLDDAAVLALQAADLTLLVVPAEVRACAAASRVARAVRPHCGRLACVVRGPAPAGLRSEELAAALELPLAGVLRAEPKLATALERGDVPAGNGRGPLAGFCRRLLADLDDLVGPS</sequence>
<evidence type="ECO:0000313" key="3">
    <source>
        <dbReference type="Proteomes" id="UP000317982"/>
    </source>
</evidence>
<dbReference type="GO" id="GO:0009898">
    <property type="term" value="C:cytoplasmic side of plasma membrane"/>
    <property type="evidence" value="ECO:0007669"/>
    <property type="project" value="TreeGrafter"/>
</dbReference>
<protein>
    <submittedName>
        <fullName evidence="2">Septum site-determining protein minD</fullName>
    </submittedName>
</protein>
<dbReference type="GO" id="GO:0005829">
    <property type="term" value="C:cytosol"/>
    <property type="evidence" value="ECO:0007669"/>
    <property type="project" value="TreeGrafter"/>
</dbReference>
<evidence type="ECO:0000313" key="2">
    <source>
        <dbReference type="EMBL" id="TQS43844.1"/>
    </source>
</evidence>